<evidence type="ECO:0000313" key="4">
    <source>
        <dbReference type="Proteomes" id="UP001158045"/>
    </source>
</evidence>
<dbReference type="Gene3D" id="2.30.110.10">
    <property type="entry name" value="Electron Transport, Fmn-binding Protein, Chain A"/>
    <property type="match status" value="1"/>
</dbReference>
<keyword evidence="4" id="KW-1185">Reference proteome</keyword>
<dbReference type="EC" id="1.5.1.-" evidence="3"/>
<name>A0ABT6NE93_9FIRM</name>
<dbReference type="SUPFAM" id="SSF50475">
    <property type="entry name" value="FMN-binding split barrel"/>
    <property type="match status" value="1"/>
</dbReference>
<dbReference type="InterPro" id="IPR002563">
    <property type="entry name" value="Flavin_Rdtase-like_dom"/>
</dbReference>
<dbReference type="RefSeq" id="WP_281094634.1">
    <property type="nucleotide sequence ID" value="NZ_JARYZI010000007.1"/>
</dbReference>
<gene>
    <name evidence="3" type="ORF">QE109_11320</name>
</gene>
<dbReference type="GO" id="GO:0016491">
    <property type="term" value="F:oxidoreductase activity"/>
    <property type="evidence" value="ECO:0007669"/>
    <property type="project" value="UniProtKB-KW"/>
</dbReference>
<dbReference type="EMBL" id="JARYZI010000007">
    <property type="protein sequence ID" value="MDH8678742.1"/>
    <property type="molecule type" value="Genomic_DNA"/>
</dbReference>
<dbReference type="PANTHER" id="PTHR43567:SF5">
    <property type="entry name" value="HYPOTHETICAL CYTOSOLIC PROTEIN"/>
    <property type="match status" value="1"/>
</dbReference>
<comment type="similarity">
    <text evidence="1">Belongs to the flavoredoxin family.</text>
</comment>
<feature type="domain" description="Flavin reductase like" evidence="2">
    <location>
        <begin position="23"/>
        <end position="165"/>
    </location>
</feature>
<evidence type="ECO:0000259" key="2">
    <source>
        <dbReference type="Pfam" id="PF01613"/>
    </source>
</evidence>
<reference evidence="3 4" key="1">
    <citation type="submission" date="2023-04" db="EMBL/GenBank/DDBJ databases">
        <title>Fusibacter bizertensis strain WBS, isolated from littoral bottom sediments of the Arctic seas - biochemical and genomic analysis.</title>
        <authorList>
            <person name="Brioukhanov A.L."/>
        </authorList>
    </citation>
    <scope>NUCLEOTIDE SEQUENCE [LARGE SCALE GENOMIC DNA]</scope>
    <source>
        <strain evidence="3 4">WBS</strain>
    </source>
</reference>
<evidence type="ECO:0000256" key="1">
    <source>
        <dbReference type="ARBA" id="ARBA00038054"/>
    </source>
</evidence>
<dbReference type="PANTHER" id="PTHR43567">
    <property type="entry name" value="FLAVOREDOXIN-RELATED-RELATED"/>
    <property type="match status" value="1"/>
</dbReference>
<dbReference type="Pfam" id="PF01613">
    <property type="entry name" value="Flavin_Reduct"/>
    <property type="match status" value="1"/>
</dbReference>
<sequence length="168" mass="19111">MKYVNFQELSQDFLNQLVKGAFLTVQQGEYVNTMTIGWGTVGYMWNRPVLMVPVRYSRYTHTLIDNATSFTVSLPVTKDLKKELAFCGSKSGRDLDKIKACGLTLEASQSVGVDAPIIAECELHIECKIVYKQPMGSEHLSNQIVEAQYKNDDYHVLYYGEIMNAYYK</sequence>
<proteinExistence type="inferred from homology"/>
<evidence type="ECO:0000313" key="3">
    <source>
        <dbReference type="EMBL" id="MDH8678742.1"/>
    </source>
</evidence>
<accession>A0ABT6NE93</accession>
<organism evidence="3 4">
    <name type="scientific">Fusibacter bizertensis</name>
    <dbReference type="NCBI Taxonomy" id="1488331"/>
    <lineage>
        <taxon>Bacteria</taxon>
        <taxon>Bacillati</taxon>
        <taxon>Bacillota</taxon>
        <taxon>Clostridia</taxon>
        <taxon>Eubacteriales</taxon>
        <taxon>Eubacteriales Family XII. Incertae Sedis</taxon>
        <taxon>Fusibacter</taxon>
    </lineage>
</organism>
<keyword evidence="3" id="KW-0560">Oxidoreductase</keyword>
<dbReference type="InterPro" id="IPR052174">
    <property type="entry name" value="Flavoredoxin"/>
</dbReference>
<dbReference type="Proteomes" id="UP001158045">
    <property type="component" value="Unassembled WGS sequence"/>
</dbReference>
<dbReference type="InterPro" id="IPR012349">
    <property type="entry name" value="Split_barrel_FMN-bd"/>
</dbReference>
<protein>
    <submittedName>
        <fullName evidence="3">Flavin reductase family protein</fullName>
        <ecNumber evidence="3">1.5.1.-</ecNumber>
    </submittedName>
</protein>
<comment type="caution">
    <text evidence="3">The sequence shown here is derived from an EMBL/GenBank/DDBJ whole genome shotgun (WGS) entry which is preliminary data.</text>
</comment>